<evidence type="ECO:0000313" key="2">
    <source>
        <dbReference type="EMBL" id="RIA93406.1"/>
    </source>
</evidence>
<sequence length="151" mass="17454">MKILKNKKIFIMFPLTLRNKSVNLYILFNVTSLFFILSNVVLCNNLDGGADNINIRRAINNTSNDTVVTHADKTKEEKEESSVDSTIVWVCVAIMYLLFGFILYLVIKSIIERRRKKIARRNAINELEMGDNLKMDMYKEIIKLPPPVTKK</sequence>
<dbReference type="EMBL" id="QKYT01000104">
    <property type="protein sequence ID" value="RIA93406.1"/>
    <property type="molecule type" value="Genomic_DNA"/>
</dbReference>
<protein>
    <submittedName>
        <fullName evidence="2">Uncharacterized protein</fullName>
    </submittedName>
</protein>
<feature type="transmembrane region" description="Helical" evidence="1">
    <location>
        <begin position="21"/>
        <end position="42"/>
    </location>
</feature>
<keyword evidence="1" id="KW-0472">Membrane</keyword>
<evidence type="ECO:0000313" key="3">
    <source>
        <dbReference type="Proteomes" id="UP000265703"/>
    </source>
</evidence>
<evidence type="ECO:0000256" key="1">
    <source>
        <dbReference type="SAM" id="Phobius"/>
    </source>
</evidence>
<keyword evidence="1" id="KW-1133">Transmembrane helix</keyword>
<gene>
    <name evidence="2" type="ORF">C1645_762441</name>
</gene>
<comment type="caution">
    <text evidence="2">The sequence shown here is derived from an EMBL/GenBank/DDBJ whole genome shotgun (WGS) entry which is preliminary data.</text>
</comment>
<dbReference type="Proteomes" id="UP000265703">
    <property type="component" value="Unassembled WGS sequence"/>
</dbReference>
<organism evidence="2 3">
    <name type="scientific">Glomus cerebriforme</name>
    <dbReference type="NCBI Taxonomy" id="658196"/>
    <lineage>
        <taxon>Eukaryota</taxon>
        <taxon>Fungi</taxon>
        <taxon>Fungi incertae sedis</taxon>
        <taxon>Mucoromycota</taxon>
        <taxon>Glomeromycotina</taxon>
        <taxon>Glomeromycetes</taxon>
        <taxon>Glomerales</taxon>
        <taxon>Glomeraceae</taxon>
        <taxon>Glomus</taxon>
    </lineage>
</organism>
<accession>A0A397T936</accession>
<dbReference type="OrthoDB" id="2422232at2759"/>
<feature type="transmembrane region" description="Helical" evidence="1">
    <location>
        <begin position="87"/>
        <end position="107"/>
    </location>
</feature>
<reference evidence="2 3" key="1">
    <citation type="submission" date="2018-06" db="EMBL/GenBank/DDBJ databases">
        <title>Comparative genomics reveals the genomic features of Rhizophagus irregularis, R. cerebriforme, R. diaphanum and Gigaspora rosea, and their symbiotic lifestyle signature.</title>
        <authorList>
            <person name="Morin E."/>
            <person name="San Clemente H."/>
            <person name="Chen E.C.H."/>
            <person name="De La Providencia I."/>
            <person name="Hainaut M."/>
            <person name="Kuo A."/>
            <person name="Kohler A."/>
            <person name="Murat C."/>
            <person name="Tang N."/>
            <person name="Roy S."/>
            <person name="Loubradou J."/>
            <person name="Henrissat B."/>
            <person name="Grigoriev I.V."/>
            <person name="Corradi N."/>
            <person name="Roux C."/>
            <person name="Martin F.M."/>
        </authorList>
    </citation>
    <scope>NUCLEOTIDE SEQUENCE [LARGE SCALE GENOMIC DNA]</scope>
    <source>
        <strain evidence="2 3">DAOM 227022</strain>
    </source>
</reference>
<proteinExistence type="predicted"/>
<name>A0A397T936_9GLOM</name>
<keyword evidence="1" id="KW-0812">Transmembrane</keyword>
<dbReference type="AlphaFoldDB" id="A0A397T936"/>
<keyword evidence="3" id="KW-1185">Reference proteome</keyword>